<dbReference type="Pfam" id="PF00501">
    <property type="entry name" value="AMP-binding"/>
    <property type="match status" value="1"/>
</dbReference>
<dbReference type="SUPFAM" id="SSF56801">
    <property type="entry name" value="Acetyl-CoA synthetase-like"/>
    <property type="match status" value="1"/>
</dbReference>
<dbReference type="RefSeq" id="WP_054493609.1">
    <property type="nucleotide sequence ID" value="NZ_BBZA01000194.1"/>
</dbReference>
<evidence type="ECO:0000256" key="3">
    <source>
        <dbReference type="ARBA" id="ARBA00023098"/>
    </source>
</evidence>
<proteinExistence type="predicted"/>
<dbReference type="GO" id="GO:0004467">
    <property type="term" value="F:long-chain fatty acid-CoA ligase activity"/>
    <property type="evidence" value="ECO:0007669"/>
    <property type="project" value="TreeGrafter"/>
</dbReference>
<evidence type="ECO:0000313" key="8">
    <source>
        <dbReference type="Proteomes" id="UP000037784"/>
    </source>
</evidence>
<evidence type="ECO:0000259" key="5">
    <source>
        <dbReference type="Pfam" id="PF00501"/>
    </source>
</evidence>
<comment type="caution">
    <text evidence="6">The sequence shown here is derived from an EMBL/GenBank/DDBJ whole genome shotgun (WGS) entry which is preliminary data.</text>
</comment>
<keyword evidence="2" id="KW-0276">Fatty acid metabolism</keyword>
<evidence type="ECO:0000313" key="9">
    <source>
        <dbReference type="Proteomes" id="UP000050502"/>
    </source>
</evidence>
<evidence type="ECO:0000256" key="1">
    <source>
        <dbReference type="ARBA" id="ARBA00022598"/>
    </source>
</evidence>
<dbReference type="PROSITE" id="PS00455">
    <property type="entry name" value="AMP_BINDING"/>
    <property type="match status" value="1"/>
</dbReference>
<evidence type="ECO:0000256" key="2">
    <source>
        <dbReference type="ARBA" id="ARBA00022832"/>
    </source>
</evidence>
<dbReference type="InterPro" id="IPR000873">
    <property type="entry name" value="AMP-dep_synth/lig_dom"/>
</dbReference>
<gene>
    <name evidence="6" type="ORF">ARMA_2245</name>
    <name evidence="7" type="ORF">SE16_00680</name>
</gene>
<dbReference type="Gene3D" id="3.40.50.12780">
    <property type="entry name" value="N-terminal domain of ligase-like"/>
    <property type="match status" value="1"/>
</dbReference>
<reference evidence="8" key="3">
    <citation type="submission" date="2015-08" db="EMBL/GenBank/DDBJ databases">
        <title>Draft Genome Sequence of a Heterotrophic Facultative Anaerobic Bacterium Ardenticatena maritima Strain 110S.</title>
        <authorList>
            <person name="Kawaichi S."/>
            <person name="Yoshida T."/>
            <person name="Sako Y."/>
            <person name="Nakamura R."/>
        </authorList>
    </citation>
    <scope>NUCLEOTIDE SEQUENCE [LARGE SCALE GENOMIC DNA]</scope>
    <source>
        <strain evidence="8">110S</strain>
    </source>
</reference>
<keyword evidence="3" id="KW-0443">Lipid metabolism</keyword>
<dbReference type="GO" id="GO:0016020">
    <property type="term" value="C:membrane"/>
    <property type="evidence" value="ECO:0007669"/>
    <property type="project" value="TreeGrafter"/>
</dbReference>
<dbReference type="Proteomes" id="UP000037784">
    <property type="component" value="Unassembled WGS sequence"/>
</dbReference>
<dbReference type="AlphaFoldDB" id="A0A0M8KA29"/>
<evidence type="ECO:0000313" key="6">
    <source>
        <dbReference type="EMBL" id="GAP63822.1"/>
    </source>
</evidence>
<dbReference type="CDD" id="cd17641">
    <property type="entry name" value="LC_FACS_bac1"/>
    <property type="match status" value="1"/>
</dbReference>
<keyword evidence="1 6" id="KW-0436">Ligase</keyword>
<name>A0A0M8KA29_9CHLR</name>
<reference evidence="7 9" key="2">
    <citation type="submission" date="2015-07" db="EMBL/GenBank/DDBJ databases">
        <title>Whole genome sequence of Ardenticatena maritima DSM 23922.</title>
        <authorList>
            <person name="Hemp J."/>
            <person name="Ward L.M."/>
            <person name="Pace L.A."/>
            <person name="Fischer W.W."/>
        </authorList>
    </citation>
    <scope>NUCLEOTIDE SEQUENCE [LARGE SCALE GENOMIC DNA]</scope>
    <source>
        <strain evidence="7 9">110S</strain>
    </source>
</reference>
<dbReference type="EMBL" id="LGKN01000003">
    <property type="protein sequence ID" value="KPL89093.1"/>
    <property type="molecule type" value="Genomic_DNA"/>
</dbReference>
<keyword evidence="8" id="KW-1185">Reference proteome</keyword>
<organism evidence="6 8">
    <name type="scientific">Ardenticatena maritima</name>
    <dbReference type="NCBI Taxonomy" id="872965"/>
    <lineage>
        <taxon>Bacteria</taxon>
        <taxon>Bacillati</taxon>
        <taxon>Chloroflexota</taxon>
        <taxon>Ardenticatenia</taxon>
        <taxon>Ardenticatenales</taxon>
        <taxon>Ardenticatenaceae</taxon>
        <taxon>Ardenticatena</taxon>
    </lineage>
</organism>
<dbReference type="STRING" id="872965.SE16_00680"/>
<dbReference type="EMBL" id="BBZA01000194">
    <property type="protein sequence ID" value="GAP63822.1"/>
    <property type="molecule type" value="Genomic_DNA"/>
</dbReference>
<dbReference type="InterPro" id="IPR020845">
    <property type="entry name" value="AMP-binding_CS"/>
</dbReference>
<dbReference type="OrthoDB" id="9781737at2"/>
<protein>
    <recommendedName>
        <fullName evidence="4">Acyl-CoA synthetase</fullName>
    </recommendedName>
</protein>
<dbReference type="Pfam" id="PF23562">
    <property type="entry name" value="AMP-binding_C_3"/>
    <property type="match status" value="1"/>
</dbReference>
<evidence type="ECO:0000313" key="7">
    <source>
        <dbReference type="EMBL" id="KPL89093.1"/>
    </source>
</evidence>
<evidence type="ECO:0000256" key="4">
    <source>
        <dbReference type="ARBA" id="ARBA00032875"/>
    </source>
</evidence>
<dbReference type="Proteomes" id="UP000050502">
    <property type="component" value="Unassembled WGS sequence"/>
</dbReference>
<dbReference type="PANTHER" id="PTHR43272">
    <property type="entry name" value="LONG-CHAIN-FATTY-ACID--COA LIGASE"/>
    <property type="match status" value="1"/>
</dbReference>
<dbReference type="InParanoid" id="A0A0M8KA29"/>
<feature type="domain" description="AMP-dependent synthetase/ligase" evidence="5">
    <location>
        <begin position="11"/>
        <end position="428"/>
    </location>
</feature>
<accession>A0A0M8KA29</accession>
<reference evidence="6 8" key="1">
    <citation type="journal article" date="2015" name="Genome Announc.">
        <title>Draft Genome Sequence of a Heterotrophic Facultative Anaerobic Thermophilic Bacterium, Ardenticatena maritima Strain 110ST.</title>
        <authorList>
            <person name="Kawaichi S."/>
            <person name="Yoshida T."/>
            <person name="Sako Y."/>
            <person name="Nakamura R."/>
        </authorList>
    </citation>
    <scope>NUCLEOTIDE SEQUENCE [LARGE SCALE GENOMIC DNA]</scope>
    <source>
        <strain evidence="6 8">110S</strain>
    </source>
</reference>
<dbReference type="PATRIC" id="fig|872965.6.peg.74"/>
<dbReference type="PANTHER" id="PTHR43272:SF32">
    <property type="entry name" value="AMP-DEPENDENT SYNTHETASE_LIGASE DOMAIN-CONTAINING PROTEIN"/>
    <property type="match status" value="1"/>
</dbReference>
<sequence>MTDTLPKLLVHNARQFGDKVALREKEFGIWQTTTWRELLDRVRNFSLGLISLGLRPDDKIAIIGDNRPEWIIAELAAQSAGAISMGVYQTSIASEVQYLVDFSDATFVVAEDQEQVDKVLEVWDQLPKVKYVIYYDPRGMRHYTQPFLLDFREVEEKGIAYGREHPGLFERNVEKTRPNDIAIFSTTSGTTGKPKLAMLTHSNLITMGRNLNQVDPLTPDDEYLSFLPLAWIGEQMMTIAVGFTVGLTINFPEEPETVRENLREIGPHVMFSPPRIWESIVSEVQVKIEDTTRLKRAFYEWAMRVGYRMADTIFEKREPSAALRWQYRLADWTVFMPIKDKFGLRRLKRAYTGGAALGPDVFRFFHAMGVNLKQIYGQTEITGIAILHRDGDIKFQTVGLPLPETELRIDSETGEILMRSPAVFQGYYKNPEATAKTLEGGWLHSGDAGYLDEDGHLIVIDRAKDVMTLADGTKFSPQFIENKLKFSPYIKEAVVFGGGDYPFVTAFINIDYENVGTWAERRQLAYTTYTDLAQKPEVYELIRRHVERTNQDLPPAARIQRFLLLHKELDADDEELTRTRKVRRNVIAERYAPLIAALYSGQPDVEVDTTITYQDGTTARIQTRLRIEDLTGERENAVA</sequence>
<dbReference type="InterPro" id="IPR042099">
    <property type="entry name" value="ANL_N_sf"/>
</dbReference>